<evidence type="ECO:0000313" key="3">
    <source>
        <dbReference type="EMBL" id="GAA4029259.1"/>
    </source>
</evidence>
<name>A0ABP7TPY7_9FLAO</name>
<dbReference type="InterPro" id="IPR001789">
    <property type="entry name" value="Sig_transdc_resp-reg_receiver"/>
</dbReference>
<dbReference type="InterPro" id="IPR011006">
    <property type="entry name" value="CheY-like_superfamily"/>
</dbReference>
<keyword evidence="1" id="KW-0597">Phosphoprotein</keyword>
<dbReference type="PROSITE" id="PS50110">
    <property type="entry name" value="RESPONSE_REGULATORY"/>
    <property type="match status" value="1"/>
</dbReference>
<dbReference type="Proteomes" id="UP001500968">
    <property type="component" value="Unassembled WGS sequence"/>
</dbReference>
<evidence type="ECO:0000313" key="4">
    <source>
        <dbReference type="Proteomes" id="UP001500968"/>
    </source>
</evidence>
<dbReference type="RefSeq" id="WP_324690710.1">
    <property type="nucleotide sequence ID" value="NZ_BAABCR010000013.1"/>
</dbReference>
<protein>
    <submittedName>
        <fullName evidence="3">Response regulator</fullName>
    </submittedName>
</protein>
<evidence type="ECO:0000259" key="2">
    <source>
        <dbReference type="PROSITE" id="PS50110"/>
    </source>
</evidence>
<comment type="caution">
    <text evidence="3">The sequence shown here is derived from an EMBL/GenBank/DDBJ whole genome shotgun (WGS) entry which is preliminary data.</text>
</comment>
<dbReference type="SUPFAM" id="SSF52172">
    <property type="entry name" value="CheY-like"/>
    <property type="match status" value="1"/>
</dbReference>
<dbReference type="PANTHER" id="PTHR44520:SF2">
    <property type="entry name" value="RESPONSE REGULATOR RCP1"/>
    <property type="match status" value="1"/>
</dbReference>
<reference evidence="4" key="1">
    <citation type="journal article" date="2019" name="Int. J. Syst. Evol. Microbiol.">
        <title>The Global Catalogue of Microorganisms (GCM) 10K type strain sequencing project: providing services to taxonomists for standard genome sequencing and annotation.</title>
        <authorList>
            <consortium name="The Broad Institute Genomics Platform"/>
            <consortium name="The Broad Institute Genome Sequencing Center for Infectious Disease"/>
            <person name="Wu L."/>
            <person name="Ma J."/>
        </authorList>
    </citation>
    <scope>NUCLEOTIDE SEQUENCE [LARGE SCALE GENOMIC DNA]</scope>
    <source>
        <strain evidence="4">JCM 17064</strain>
    </source>
</reference>
<organism evidence="3 4">
    <name type="scientific">Flavobacterium cheonhonense</name>
    <dbReference type="NCBI Taxonomy" id="706185"/>
    <lineage>
        <taxon>Bacteria</taxon>
        <taxon>Pseudomonadati</taxon>
        <taxon>Bacteroidota</taxon>
        <taxon>Flavobacteriia</taxon>
        <taxon>Flavobacteriales</taxon>
        <taxon>Flavobacteriaceae</taxon>
        <taxon>Flavobacterium</taxon>
    </lineage>
</organism>
<accession>A0ABP7TPY7</accession>
<dbReference type="Gene3D" id="3.40.50.2300">
    <property type="match status" value="1"/>
</dbReference>
<keyword evidence="4" id="KW-1185">Reference proteome</keyword>
<dbReference type="PANTHER" id="PTHR44520">
    <property type="entry name" value="RESPONSE REGULATOR RCP1-RELATED"/>
    <property type="match status" value="1"/>
</dbReference>
<sequence>MKKRHIMLIDDNDIDNFITHHVLTKAAVADKITTMTSAIEALEYLDALKDDFENFPDFIFLDIAMPLMDGFGFLNEAIHFPKISQQQCLIAMLSSSVNKHDVERSMQYPFVKNYFNKPLKIDMLKDID</sequence>
<dbReference type="Pfam" id="PF00072">
    <property type="entry name" value="Response_reg"/>
    <property type="match status" value="1"/>
</dbReference>
<evidence type="ECO:0000256" key="1">
    <source>
        <dbReference type="PROSITE-ProRule" id="PRU00169"/>
    </source>
</evidence>
<proteinExistence type="predicted"/>
<feature type="domain" description="Response regulatory" evidence="2">
    <location>
        <begin position="5"/>
        <end position="128"/>
    </location>
</feature>
<feature type="modified residue" description="4-aspartylphosphate" evidence="1">
    <location>
        <position position="62"/>
    </location>
</feature>
<gene>
    <name evidence="3" type="ORF">GCM10022386_11250</name>
</gene>
<dbReference type="SMART" id="SM00448">
    <property type="entry name" value="REC"/>
    <property type="match status" value="1"/>
</dbReference>
<dbReference type="InterPro" id="IPR052893">
    <property type="entry name" value="TCS_response_regulator"/>
</dbReference>
<dbReference type="EMBL" id="BAABCR010000013">
    <property type="protein sequence ID" value="GAA4029259.1"/>
    <property type="molecule type" value="Genomic_DNA"/>
</dbReference>